<reference evidence="2 3" key="1">
    <citation type="submission" date="2019-12" db="EMBL/GenBank/DDBJ databases">
        <title>Whole genome shotgun sequence of Streptomyces caniferus NBRC 15389.</title>
        <authorList>
            <person name="Ichikawa N."/>
            <person name="Kimura A."/>
            <person name="Kitahashi Y."/>
            <person name="Komaki H."/>
            <person name="Tamura T."/>
        </authorList>
    </citation>
    <scope>NUCLEOTIDE SEQUENCE [LARGE SCALE GENOMIC DNA]</scope>
    <source>
        <strain evidence="2 3">NBRC 15389</strain>
    </source>
</reference>
<dbReference type="Proteomes" id="UP000435837">
    <property type="component" value="Unassembled WGS sequence"/>
</dbReference>
<evidence type="ECO:0000256" key="1">
    <source>
        <dbReference type="SAM" id="MobiDB-lite"/>
    </source>
</evidence>
<feature type="region of interest" description="Disordered" evidence="1">
    <location>
        <begin position="79"/>
        <end position="102"/>
    </location>
</feature>
<sequence>MKGPRDEGREASHARCAPTVRRCYREANAARIRPPFTIITTPGNRTPHTEAATTMTARTDASGARPPPRTCQGLDGSGAVAWAPGRPPRTLPSLPVVSTYAA</sequence>
<comment type="caution">
    <text evidence="2">The sequence shown here is derived from an EMBL/GenBank/DDBJ whole genome shotgun (WGS) entry which is preliminary data.</text>
</comment>
<proteinExistence type="predicted"/>
<name>A0A640S057_9ACTN</name>
<dbReference type="AlphaFoldDB" id="A0A640S057"/>
<evidence type="ECO:0000313" key="3">
    <source>
        <dbReference type="Proteomes" id="UP000435837"/>
    </source>
</evidence>
<accession>A0A640S057</accession>
<organism evidence="2 3">
    <name type="scientific">Streptomyces caniferus</name>
    <dbReference type="NCBI Taxonomy" id="285557"/>
    <lineage>
        <taxon>Bacteria</taxon>
        <taxon>Bacillati</taxon>
        <taxon>Actinomycetota</taxon>
        <taxon>Actinomycetes</taxon>
        <taxon>Kitasatosporales</taxon>
        <taxon>Streptomycetaceae</taxon>
        <taxon>Streptomyces</taxon>
    </lineage>
</organism>
<dbReference type="EMBL" id="BLIN01000002">
    <property type="protein sequence ID" value="GFE04458.1"/>
    <property type="molecule type" value="Genomic_DNA"/>
</dbReference>
<protein>
    <submittedName>
        <fullName evidence="2">Uncharacterized protein</fullName>
    </submittedName>
</protein>
<feature type="region of interest" description="Disordered" evidence="1">
    <location>
        <begin position="55"/>
        <end position="74"/>
    </location>
</feature>
<gene>
    <name evidence="2" type="ORF">Scani_07260</name>
</gene>
<evidence type="ECO:0000313" key="2">
    <source>
        <dbReference type="EMBL" id="GFE04458.1"/>
    </source>
</evidence>